<evidence type="ECO:0000313" key="5">
    <source>
        <dbReference type="WBParaSite" id="TCNE_0000620101-mRNA-1"/>
    </source>
</evidence>
<comment type="similarity">
    <text evidence="1">Belongs to the nematode receptor-like protein sre family.</text>
</comment>
<accession>A0A183UCI1</accession>
<gene>
    <name evidence="3" type="ORF">TCNE_LOCUS6201</name>
</gene>
<evidence type="ECO:0000256" key="1">
    <source>
        <dbReference type="ARBA" id="ARBA00006803"/>
    </source>
</evidence>
<evidence type="ECO:0000313" key="4">
    <source>
        <dbReference type="Proteomes" id="UP000050794"/>
    </source>
</evidence>
<dbReference type="GO" id="GO:0007606">
    <property type="term" value="P:sensory perception of chemical stimulus"/>
    <property type="evidence" value="ECO:0007669"/>
    <property type="project" value="InterPro"/>
</dbReference>
<keyword evidence="2" id="KW-0812">Transmembrane</keyword>
<reference evidence="5" key="1">
    <citation type="submission" date="2016-06" db="UniProtKB">
        <authorList>
            <consortium name="WormBaseParasite"/>
        </authorList>
    </citation>
    <scope>IDENTIFICATION</scope>
</reference>
<dbReference type="GO" id="GO:0016020">
    <property type="term" value="C:membrane"/>
    <property type="evidence" value="ECO:0007669"/>
    <property type="project" value="InterPro"/>
</dbReference>
<feature type="transmembrane region" description="Helical" evidence="2">
    <location>
        <begin position="180"/>
        <end position="197"/>
    </location>
</feature>
<keyword evidence="4" id="KW-1185">Reference proteome</keyword>
<keyword evidence="2" id="KW-1133">Transmembrane helix</keyword>
<keyword evidence="2" id="KW-0472">Membrane</keyword>
<organism evidence="4 5">
    <name type="scientific">Toxocara canis</name>
    <name type="common">Canine roundworm</name>
    <dbReference type="NCBI Taxonomy" id="6265"/>
    <lineage>
        <taxon>Eukaryota</taxon>
        <taxon>Metazoa</taxon>
        <taxon>Ecdysozoa</taxon>
        <taxon>Nematoda</taxon>
        <taxon>Chromadorea</taxon>
        <taxon>Rhabditida</taxon>
        <taxon>Spirurina</taxon>
        <taxon>Ascaridomorpha</taxon>
        <taxon>Ascaridoidea</taxon>
        <taxon>Toxocaridae</taxon>
        <taxon>Toxocara</taxon>
    </lineage>
</organism>
<dbReference type="AlphaFoldDB" id="A0A183UCI1"/>
<feature type="transmembrane region" description="Helical" evidence="2">
    <location>
        <begin position="14"/>
        <end position="37"/>
    </location>
</feature>
<sequence>MDVNDAEKVTSRKAFTVVTILEMCLNFFNLLLVPYLFARLRRTKMIHTNLKAMLGFYNRQCWFNRFIYDTTMNLFAITMGAMACERIVATAAVRRYEQIESVTLSTTFVAAQILFVLYKINMREFKRRAMNTLAARYQLAENITTLRFLIPLVLLYGALYGITLIFVVCIANKMVNLPGTIYTTVYCCLCFVVHIPLRNKLKDDLRWISSNCIRQQYPEGVVGVHGGKLTFSDEGAIYFKALQNDWR</sequence>
<dbReference type="Pfam" id="PF03125">
    <property type="entry name" value="Sre"/>
    <property type="match status" value="1"/>
</dbReference>
<feature type="transmembrane region" description="Helical" evidence="2">
    <location>
        <begin position="99"/>
        <end position="118"/>
    </location>
</feature>
<dbReference type="InterPro" id="IPR052854">
    <property type="entry name" value="Serpentine_rcpt_epsilon"/>
</dbReference>
<feature type="transmembrane region" description="Helical" evidence="2">
    <location>
        <begin position="146"/>
        <end position="168"/>
    </location>
</feature>
<dbReference type="WBParaSite" id="TCNE_0000620101-mRNA-1">
    <property type="protein sequence ID" value="TCNE_0000620101-mRNA-1"/>
    <property type="gene ID" value="TCNE_0000620101"/>
</dbReference>
<protein>
    <submittedName>
        <fullName evidence="5">G protein-coupled receptor</fullName>
    </submittedName>
</protein>
<dbReference type="InterPro" id="IPR004151">
    <property type="entry name" value="7TM_GPCR_serpentine_rcpt_Sre"/>
</dbReference>
<name>A0A183UCI1_TOXCA</name>
<reference evidence="3 4" key="2">
    <citation type="submission" date="2018-11" db="EMBL/GenBank/DDBJ databases">
        <authorList>
            <consortium name="Pathogen Informatics"/>
        </authorList>
    </citation>
    <scope>NUCLEOTIDE SEQUENCE [LARGE SCALE GENOMIC DNA]</scope>
</reference>
<dbReference type="PANTHER" id="PTHR47518">
    <property type="entry name" value="SERPENTINE RECEPTOR CLASS EPSILON-13-RELATED"/>
    <property type="match status" value="1"/>
</dbReference>
<dbReference type="Proteomes" id="UP000050794">
    <property type="component" value="Unassembled WGS sequence"/>
</dbReference>
<evidence type="ECO:0000313" key="3">
    <source>
        <dbReference type="EMBL" id="VDM37500.1"/>
    </source>
</evidence>
<evidence type="ECO:0000256" key="2">
    <source>
        <dbReference type="SAM" id="Phobius"/>
    </source>
</evidence>
<dbReference type="PANTHER" id="PTHR47518:SF9">
    <property type="entry name" value="SERPENTINE RECEPTOR, CLASS T"/>
    <property type="match status" value="1"/>
</dbReference>
<proteinExistence type="inferred from homology"/>
<dbReference type="EMBL" id="UYWY01019453">
    <property type="protein sequence ID" value="VDM37500.1"/>
    <property type="molecule type" value="Genomic_DNA"/>
</dbReference>